<dbReference type="Gene3D" id="3.30.40.10">
    <property type="entry name" value="Zinc/RING finger domain, C3HC4 (zinc finger)"/>
    <property type="match status" value="1"/>
</dbReference>
<evidence type="ECO:0000256" key="1">
    <source>
        <dbReference type="PROSITE-ProRule" id="PRU00175"/>
    </source>
</evidence>
<dbReference type="EMBL" id="BLLK01000027">
    <property type="protein sequence ID" value="GFH48185.1"/>
    <property type="molecule type" value="Genomic_DNA"/>
</dbReference>
<organism evidence="4 5">
    <name type="scientific">Chaetoceros tenuissimus</name>
    <dbReference type="NCBI Taxonomy" id="426638"/>
    <lineage>
        <taxon>Eukaryota</taxon>
        <taxon>Sar</taxon>
        <taxon>Stramenopiles</taxon>
        <taxon>Ochrophyta</taxon>
        <taxon>Bacillariophyta</taxon>
        <taxon>Coscinodiscophyceae</taxon>
        <taxon>Chaetocerotophycidae</taxon>
        <taxon>Chaetocerotales</taxon>
        <taxon>Chaetocerotaceae</taxon>
        <taxon>Chaetoceros</taxon>
    </lineage>
</organism>
<dbReference type="InterPro" id="IPR001841">
    <property type="entry name" value="Znf_RING"/>
</dbReference>
<dbReference type="GO" id="GO:0008270">
    <property type="term" value="F:zinc ion binding"/>
    <property type="evidence" value="ECO:0007669"/>
    <property type="project" value="UniProtKB-KW"/>
</dbReference>
<dbReference type="Proteomes" id="UP001054902">
    <property type="component" value="Unassembled WGS sequence"/>
</dbReference>
<dbReference type="InterPro" id="IPR013083">
    <property type="entry name" value="Znf_RING/FYVE/PHD"/>
</dbReference>
<dbReference type="AlphaFoldDB" id="A0AAD3H2Q2"/>
<evidence type="ECO:0000313" key="5">
    <source>
        <dbReference type="Proteomes" id="UP001054902"/>
    </source>
</evidence>
<keyword evidence="1" id="KW-0479">Metal-binding</keyword>
<evidence type="ECO:0000256" key="2">
    <source>
        <dbReference type="SAM" id="Coils"/>
    </source>
</evidence>
<keyword evidence="1" id="KW-0863">Zinc-finger</keyword>
<name>A0AAD3H2Q2_9STRA</name>
<reference evidence="4 5" key="1">
    <citation type="journal article" date="2021" name="Sci. Rep.">
        <title>The genome of the diatom Chaetoceros tenuissimus carries an ancient integrated fragment of an extant virus.</title>
        <authorList>
            <person name="Hongo Y."/>
            <person name="Kimura K."/>
            <person name="Takaki Y."/>
            <person name="Yoshida Y."/>
            <person name="Baba S."/>
            <person name="Kobayashi G."/>
            <person name="Nagasaki K."/>
            <person name="Hano T."/>
            <person name="Tomaru Y."/>
        </authorList>
    </citation>
    <scope>NUCLEOTIDE SEQUENCE [LARGE SCALE GENOMIC DNA]</scope>
    <source>
        <strain evidence="4 5">NIES-3715</strain>
    </source>
</reference>
<accession>A0AAD3H2Q2</accession>
<comment type="caution">
    <text evidence="4">The sequence shown here is derived from an EMBL/GenBank/DDBJ whole genome shotgun (WGS) entry which is preliminary data.</text>
</comment>
<protein>
    <recommendedName>
        <fullName evidence="3">RING-type domain-containing protein</fullName>
    </recommendedName>
</protein>
<evidence type="ECO:0000313" key="4">
    <source>
        <dbReference type="EMBL" id="GFH48185.1"/>
    </source>
</evidence>
<gene>
    <name evidence="4" type="ORF">CTEN210_04661</name>
</gene>
<keyword evidence="5" id="KW-1185">Reference proteome</keyword>
<keyword evidence="1" id="KW-0862">Zinc</keyword>
<feature type="coiled-coil region" evidence="2">
    <location>
        <begin position="48"/>
        <end position="82"/>
    </location>
</feature>
<keyword evidence="2" id="KW-0175">Coiled coil</keyword>
<dbReference type="PROSITE" id="PS50089">
    <property type="entry name" value="ZF_RING_2"/>
    <property type="match status" value="1"/>
</dbReference>
<feature type="domain" description="RING-type" evidence="3">
    <location>
        <begin position="154"/>
        <end position="210"/>
    </location>
</feature>
<evidence type="ECO:0000259" key="3">
    <source>
        <dbReference type="PROSITE" id="PS50089"/>
    </source>
</evidence>
<proteinExistence type="predicted"/>
<dbReference type="Pfam" id="PF13920">
    <property type="entry name" value="zf-C3HC4_3"/>
    <property type="match status" value="1"/>
</dbReference>
<sequence>MEERKRDKVRNDFLAMRNHLSSSYSTDVSHNSRITSNVSLMKSFLEQRDEITSKIEKSSRHIEKLKENLLQQRNSLLRVQHEPHIHQQLILPSNATRGRHETNKPRMIMDRTGFFRLLNSKRNHRYTKDYIAMVDNYTKNLKYRPYNEEEEITCHSCNSPAKKISGKETKVVFNPNVKTISKVFFPCEHMCLCDDCYFQLDALQSCPACNQSIKYVSTYNDGRELDDYWNWIKEVKPPLDQDFKRNFLQLSHASISEAMSKSIEGMCFDDINICKDEEDNEFEVGNETESRICVIS</sequence>